<name>A0A387FY17_9HYPH</name>
<evidence type="ECO:0000256" key="1">
    <source>
        <dbReference type="SAM" id="MobiDB-lite"/>
    </source>
</evidence>
<organism evidence="2 3">
    <name type="scientific">Rhizobium jaguaris</name>
    <dbReference type="NCBI Taxonomy" id="1312183"/>
    <lineage>
        <taxon>Bacteria</taxon>
        <taxon>Pseudomonadati</taxon>
        <taxon>Pseudomonadota</taxon>
        <taxon>Alphaproteobacteria</taxon>
        <taxon>Hyphomicrobiales</taxon>
        <taxon>Rhizobiaceae</taxon>
        <taxon>Rhizobium/Agrobacterium group</taxon>
        <taxon>Rhizobium</taxon>
    </lineage>
</organism>
<protein>
    <submittedName>
        <fullName evidence="2">Uncharacterized protein</fullName>
    </submittedName>
</protein>
<sequence length="90" mass="9693">MKLSVAMASTQACENPPSKPPRTLPTMPPLREKFVSTFQILAPPTISRVAFGRSINAYPTPMRPAKDLASTSTLLATMPLGVGAFMENFV</sequence>
<keyword evidence="2" id="KW-0614">Plasmid</keyword>
<geneLocation type="plasmid" evidence="3">
    <name>prccge525c</name>
</geneLocation>
<feature type="region of interest" description="Disordered" evidence="1">
    <location>
        <begin position="1"/>
        <end position="26"/>
    </location>
</feature>
<proteinExistence type="predicted"/>
<dbReference type="AlphaFoldDB" id="A0A387FY17"/>
<gene>
    <name evidence="2" type="ORF">CCGE525_24960</name>
</gene>
<dbReference type="EMBL" id="CP032695">
    <property type="protein sequence ID" value="AYG62105.1"/>
    <property type="molecule type" value="Genomic_DNA"/>
</dbReference>
<accession>A0A387FY17</accession>
<reference evidence="2 3" key="1">
    <citation type="submission" date="2018-10" db="EMBL/GenBank/DDBJ databases">
        <title>Rhizobium etli, R. leguminosarum and a new Rhizobium genospecies from Phaseolus dumosus.</title>
        <authorList>
            <person name="Ramirez-Puebla S.T."/>
            <person name="Rogel-Hernandez M.A."/>
            <person name="Guerrero G."/>
            <person name="Ormeno-Orrillo E."/>
            <person name="Martinez-Romero J.C."/>
            <person name="Negrete-Yankelevich S."/>
            <person name="Martinez-Romero E."/>
        </authorList>
    </citation>
    <scope>NUCLEOTIDE SEQUENCE [LARGE SCALE GENOMIC DNA]</scope>
    <source>
        <strain evidence="2 3">CCGE525</strain>
        <plasmid evidence="3">prccge525c</plasmid>
    </source>
</reference>
<feature type="compositionally biased region" description="Pro residues" evidence="1">
    <location>
        <begin position="17"/>
        <end position="26"/>
    </location>
</feature>
<keyword evidence="3" id="KW-1185">Reference proteome</keyword>
<dbReference type="Proteomes" id="UP000282195">
    <property type="component" value="Plasmid pRCCGE525c"/>
</dbReference>
<evidence type="ECO:0000313" key="2">
    <source>
        <dbReference type="EMBL" id="AYG62105.1"/>
    </source>
</evidence>
<evidence type="ECO:0000313" key="3">
    <source>
        <dbReference type="Proteomes" id="UP000282195"/>
    </source>
</evidence>
<dbReference type="KEGG" id="rjg:CCGE525_24960"/>